<evidence type="ECO:0000256" key="8">
    <source>
        <dbReference type="SAM" id="Phobius"/>
    </source>
</evidence>
<gene>
    <name evidence="9" type="ORF">GCM10010913_22910</name>
</gene>
<dbReference type="NCBIfam" id="NF004752">
    <property type="entry name" value="PRK06080.1-4"/>
    <property type="match status" value="1"/>
</dbReference>
<organism evidence="9 10">
    <name type="scientific">Paenibacillus aceti</name>
    <dbReference type="NCBI Taxonomy" id="1820010"/>
    <lineage>
        <taxon>Bacteria</taxon>
        <taxon>Bacillati</taxon>
        <taxon>Bacillota</taxon>
        <taxon>Bacilli</taxon>
        <taxon>Bacillales</taxon>
        <taxon>Paenibacillaceae</taxon>
        <taxon>Paenibacillus</taxon>
    </lineage>
</organism>
<proteinExistence type="predicted"/>
<feature type="transmembrane region" description="Helical" evidence="8">
    <location>
        <begin position="291"/>
        <end position="313"/>
    </location>
</feature>
<dbReference type="InterPro" id="IPR026046">
    <property type="entry name" value="UBIAD1"/>
</dbReference>
<dbReference type="Gene3D" id="1.10.357.140">
    <property type="entry name" value="UbiA prenyltransferase"/>
    <property type="match status" value="1"/>
</dbReference>
<name>A0ABQ1VX09_9BACL</name>
<feature type="transmembrane region" description="Helical" evidence="8">
    <location>
        <begin position="185"/>
        <end position="207"/>
    </location>
</feature>
<comment type="pathway">
    <text evidence="2">Quinol/quinone metabolism; menaquinone biosynthesis.</text>
</comment>
<dbReference type="Pfam" id="PF01040">
    <property type="entry name" value="UbiA"/>
    <property type="match status" value="1"/>
</dbReference>
<comment type="subcellular location">
    <subcellularLocation>
        <location evidence="1">Membrane</location>
        <topology evidence="1">Multi-pass membrane protein</topology>
    </subcellularLocation>
</comment>
<keyword evidence="4" id="KW-0808">Transferase</keyword>
<sequence length="316" mass="35446">MAIKKFMQLVEIKTKTASMIPFLFGTVYAIFRFHEFHVEHFLLMLFSLLSFDMATTALNNYYDYKKAARKHGYGYEVHNPIVSYKMKPTRVLLLLCILLLIAVGAGIVLFLRTDLLILLLGGLSFAVGILYSFGPIPISRMPLGEIFSGLFMGFVIMFISAYIQAGDRLASLTLQGGIAVLQVHLLEVILIFLVSIPAILGIANIMLANNICDIEEDIENKRYTLPVYIGKANALVLFKLMYYAAFVDLLVLFFVGVNPLLCLLVLVTLVPINKNIQRFTQQQTKQHTFGLAVKNFIMMNAARIAVLTVAIFMTQI</sequence>
<feature type="transmembrane region" description="Helical" evidence="8">
    <location>
        <begin position="91"/>
        <end position="110"/>
    </location>
</feature>
<evidence type="ECO:0000313" key="9">
    <source>
        <dbReference type="EMBL" id="GGG00560.1"/>
    </source>
</evidence>
<feature type="transmembrane region" description="Helical" evidence="8">
    <location>
        <begin position="146"/>
        <end position="165"/>
    </location>
</feature>
<evidence type="ECO:0000313" key="10">
    <source>
        <dbReference type="Proteomes" id="UP000608420"/>
    </source>
</evidence>
<evidence type="ECO:0000256" key="5">
    <source>
        <dbReference type="ARBA" id="ARBA00022692"/>
    </source>
</evidence>
<reference evidence="10" key="1">
    <citation type="journal article" date="2019" name="Int. J. Syst. Evol. Microbiol.">
        <title>The Global Catalogue of Microorganisms (GCM) 10K type strain sequencing project: providing services to taxonomists for standard genome sequencing and annotation.</title>
        <authorList>
            <consortium name="The Broad Institute Genomics Platform"/>
            <consortium name="The Broad Institute Genome Sequencing Center for Infectious Disease"/>
            <person name="Wu L."/>
            <person name="Ma J."/>
        </authorList>
    </citation>
    <scope>NUCLEOTIDE SEQUENCE [LARGE SCALE GENOMIC DNA]</scope>
    <source>
        <strain evidence="10">CGMCC 1.15420</strain>
    </source>
</reference>
<dbReference type="RefSeq" id="WP_120463885.1">
    <property type="nucleotide sequence ID" value="NZ_BMIW01000014.1"/>
</dbReference>
<keyword evidence="5 8" id="KW-0812">Transmembrane</keyword>
<dbReference type="InterPro" id="IPR000537">
    <property type="entry name" value="UbiA_prenyltransferase"/>
</dbReference>
<keyword evidence="6 8" id="KW-1133">Transmembrane helix</keyword>
<dbReference type="Proteomes" id="UP000608420">
    <property type="component" value="Unassembled WGS sequence"/>
</dbReference>
<evidence type="ECO:0000256" key="3">
    <source>
        <dbReference type="ARBA" id="ARBA00022428"/>
    </source>
</evidence>
<evidence type="ECO:0000256" key="4">
    <source>
        <dbReference type="ARBA" id="ARBA00022679"/>
    </source>
</evidence>
<keyword evidence="3" id="KW-0474">Menaquinone biosynthesis</keyword>
<dbReference type="InterPro" id="IPR044878">
    <property type="entry name" value="UbiA_sf"/>
</dbReference>
<feature type="transmembrane region" description="Helical" evidence="8">
    <location>
        <begin position="251"/>
        <end position="270"/>
    </location>
</feature>
<keyword evidence="7 8" id="KW-0472">Membrane</keyword>
<accession>A0ABQ1VX09</accession>
<dbReference type="EMBL" id="BMIW01000014">
    <property type="protein sequence ID" value="GGG00560.1"/>
    <property type="molecule type" value="Genomic_DNA"/>
</dbReference>
<dbReference type="PIRSF" id="PIRSF005355">
    <property type="entry name" value="UBIAD1"/>
    <property type="match status" value="1"/>
</dbReference>
<keyword evidence="10" id="KW-1185">Reference proteome</keyword>
<feature type="transmembrane region" description="Helical" evidence="8">
    <location>
        <begin position="12"/>
        <end position="31"/>
    </location>
</feature>
<feature type="transmembrane region" description="Helical" evidence="8">
    <location>
        <begin position="116"/>
        <end position="134"/>
    </location>
</feature>
<feature type="transmembrane region" description="Helical" evidence="8">
    <location>
        <begin position="228"/>
        <end position="245"/>
    </location>
</feature>
<evidence type="ECO:0000256" key="7">
    <source>
        <dbReference type="ARBA" id="ARBA00023136"/>
    </source>
</evidence>
<dbReference type="PANTHER" id="PTHR13929:SF0">
    <property type="entry name" value="UBIA PRENYLTRANSFERASE DOMAIN-CONTAINING PROTEIN 1"/>
    <property type="match status" value="1"/>
</dbReference>
<protein>
    <submittedName>
        <fullName evidence="9">1,4-dihydroxy-2-naphthoate octaprenyltransferase</fullName>
    </submittedName>
</protein>
<dbReference type="PANTHER" id="PTHR13929">
    <property type="entry name" value="1,4-DIHYDROXY-2-NAPHTHOATE OCTAPRENYLTRANSFERASE"/>
    <property type="match status" value="1"/>
</dbReference>
<evidence type="ECO:0000256" key="1">
    <source>
        <dbReference type="ARBA" id="ARBA00004141"/>
    </source>
</evidence>
<comment type="caution">
    <text evidence="9">The sequence shown here is derived from an EMBL/GenBank/DDBJ whole genome shotgun (WGS) entry which is preliminary data.</text>
</comment>
<evidence type="ECO:0000256" key="2">
    <source>
        <dbReference type="ARBA" id="ARBA00004863"/>
    </source>
</evidence>
<feature type="transmembrane region" description="Helical" evidence="8">
    <location>
        <begin position="43"/>
        <end position="62"/>
    </location>
</feature>
<evidence type="ECO:0000256" key="6">
    <source>
        <dbReference type="ARBA" id="ARBA00022989"/>
    </source>
</evidence>
<dbReference type="CDD" id="cd13962">
    <property type="entry name" value="PT_UbiA_UBIAD1"/>
    <property type="match status" value="1"/>
</dbReference>